<dbReference type="WBParaSite" id="BPAG_0001427601-mRNA-1">
    <property type="protein sequence ID" value="BPAG_0001427601-mRNA-1"/>
    <property type="gene ID" value="BPAG_0001427601"/>
</dbReference>
<name>A0A0N4TZ15_BRUPA</name>
<sequence length="187" mass="21285">MLSLLKMTDSQLGKSKSGMKTSINPTSKNKVITGLTRLDEPQNSRNMTRTCLNSHFITCCNKVGHEIARELQWYSVEKVSDKRHASVLCRNGRSFSELYSVVSFYSWDQQYRGVEGYKIQQGIFSLVGVTILSNTRKRFKTFGFKNDSSTWMYSTLSGSVLLRMRDLMGSLFVAAKWQSFGLKSLKC</sequence>
<reference evidence="4" key="1">
    <citation type="submission" date="2017-02" db="UniProtKB">
        <authorList>
            <consortium name="WormBaseParasite"/>
        </authorList>
    </citation>
    <scope>IDENTIFICATION</scope>
</reference>
<evidence type="ECO:0000313" key="4">
    <source>
        <dbReference type="WBParaSite" id="BPAG_0001427601-mRNA-1"/>
    </source>
</evidence>
<evidence type="ECO:0000256" key="1">
    <source>
        <dbReference type="SAM" id="MobiDB-lite"/>
    </source>
</evidence>
<keyword evidence="3" id="KW-1185">Reference proteome</keyword>
<protein>
    <submittedName>
        <fullName evidence="4">TLDc domain-containing protein</fullName>
    </submittedName>
</protein>
<organism evidence="4">
    <name type="scientific">Brugia pahangi</name>
    <name type="common">Filarial nematode worm</name>
    <dbReference type="NCBI Taxonomy" id="6280"/>
    <lineage>
        <taxon>Eukaryota</taxon>
        <taxon>Metazoa</taxon>
        <taxon>Ecdysozoa</taxon>
        <taxon>Nematoda</taxon>
        <taxon>Chromadorea</taxon>
        <taxon>Rhabditida</taxon>
        <taxon>Spirurina</taxon>
        <taxon>Spiruromorpha</taxon>
        <taxon>Filarioidea</taxon>
        <taxon>Onchocercidae</taxon>
        <taxon>Brugia</taxon>
    </lineage>
</organism>
<feature type="compositionally biased region" description="Polar residues" evidence="1">
    <location>
        <begin position="8"/>
        <end position="24"/>
    </location>
</feature>
<evidence type="ECO:0000313" key="2">
    <source>
        <dbReference type="EMBL" id="VDN95389.1"/>
    </source>
</evidence>
<reference evidence="2 3" key="2">
    <citation type="submission" date="2018-11" db="EMBL/GenBank/DDBJ databases">
        <authorList>
            <consortium name="Pathogen Informatics"/>
        </authorList>
    </citation>
    <scope>NUCLEOTIDE SEQUENCE [LARGE SCALE GENOMIC DNA]</scope>
</reference>
<accession>A0A0N4TZ15</accession>
<evidence type="ECO:0000313" key="3">
    <source>
        <dbReference type="Proteomes" id="UP000278627"/>
    </source>
</evidence>
<gene>
    <name evidence="2" type="ORF">BPAG_LOCUS14204</name>
</gene>
<proteinExistence type="predicted"/>
<dbReference type="Proteomes" id="UP000278627">
    <property type="component" value="Unassembled WGS sequence"/>
</dbReference>
<dbReference type="AlphaFoldDB" id="A0A0N4TZ15"/>
<feature type="region of interest" description="Disordered" evidence="1">
    <location>
        <begin position="1"/>
        <end position="24"/>
    </location>
</feature>
<dbReference type="EMBL" id="UZAD01013554">
    <property type="protein sequence ID" value="VDN95389.1"/>
    <property type="molecule type" value="Genomic_DNA"/>
</dbReference>